<reference evidence="1" key="2">
    <citation type="submission" date="2023-05" db="EMBL/GenBank/DDBJ databases">
        <title>Cataloging the Phylogenetic Diversity of Human Bladder Bacteria.</title>
        <authorList>
            <person name="Du J."/>
        </authorList>
    </citation>
    <scope>NUCLEOTIDE SEQUENCE</scope>
    <source>
        <strain evidence="1">UMB9226</strain>
    </source>
</reference>
<dbReference type="RefSeq" id="WP_101887008.1">
    <property type="nucleotide sequence ID" value="NZ_CP047415.1"/>
</dbReference>
<reference evidence="2 3" key="1">
    <citation type="submission" date="2020-01" db="EMBL/GenBank/DDBJ databases">
        <title>Complete and circular genome sequences of six lactobacillus isolates from horses.</title>
        <authorList>
            <person name="Hassan H.M."/>
        </authorList>
    </citation>
    <scope>NUCLEOTIDE SEQUENCE [LARGE SCALE GENOMIC DNA]</scope>
    <source>
        <strain evidence="2 3">1D</strain>
    </source>
</reference>
<gene>
    <name evidence="2" type="ORF">GTO85_08080</name>
    <name evidence="1" type="ORF">QP235_05325</name>
</gene>
<dbReference type="EMBL" id="CP047415">
    <property type="protein sequence ID" value="QLL74310.1"/>
    <property type="molecule type" value="Genomic_DNA"/>
</dbReference>
<proteinExistence type="predicted"/>
<protein>
    <submittedName>
        <fullName evidence="2">Uncharacterized protein</fullName>
    </submittedName>
</protein>
<evidence type="ECO:0000313" key="3">
    <source>
        <dbReference type="Proteomes" id="UP000510660"/>
    </source>
</evidence>
<dbReference type="Proteomes" id="UP000510660">
    <property type="component" value="Chromosome"/>
</dbReference>
<name>A0A2I1WJG5_9LACO</name>
<dbReference type="EMBL" id="JASOGN010000017">
    <property type="protein sequence ID" value="MDK6502622.1"/>
    <property type="molecule type" value="Genomic_DNA"/>
</dbReference>
<evidence type="ECO:0000313" key="1">
    <source>
        <dbReference type="EMBL" id="MDK6502622.1"/>
    </source>
</evidence>
<dbReference type="AlphaFoldDB" id="A0A2I1WJG5"/>
<dbReference type="Proteomes" id="UP001230300">
    <property type="component" value="Unassembled WGS sequence"/>
</dbReference>
<accession>A0A2I1WJG5</accession>
<organism evidence="2 3">
    <name type="scientific">Lactobacillus crispatus</name>
    <dbReference type="NCBI Taxonomy" id="47770"/>
    <lineage>
        <taxon>Bacteria</taxon>
        <taxon>Bacillati</taxon>
        <taxon>Bacillota</taxon>
        <taxon>Bacilli</taxon>
        <taxon>Lactobacillales</taxon>
        <taxon>Lactobacillaceae</taxon>
        <taxon>Lactobacillus</taxon>
    </lineage>
</organism>
<sequence>MKKELSIKNMNIKGASIKLASYVRPIKKTAENFDCLSDFLSKNSEFSSNIAAKIDKVRTKLADLAKNNPSNKSVLTELDKQLFWCFENLKDQSELFNYCVNTKKEVKNND</sequence>
<evidence type="ECO:0000313" key="2">
    <source>
        <dbReference type="EMBL" id="QLL74310.1"/>
    </source>
</evidence>